<proteinExistence type="predicted"/>
<evidence type="ECO:0000313" key="1">
    <source>
        <dbReference type="EMBL" id="KAG8652258.1"/>
    </source>
</evidence>
<protein>
    <submittedName>
        <fullName evidence="1">Uncharacterized protein</fullName>
    </submittedName>
</protein>
<accession>A0ACB7HHS5</accession>
<evidence type="ECO:0000313" key="2">
    <source>
        <dbReference type="Proteomes" id="UP000091857"/>
    </source>
</evidence>
<dbReference type="Proteomes" id="UP000091857">
    <property type="component" value="Chromosome 6"/>
</dbReference>
<organism evidence="1 2">
    <name type="scientific">Manihot esculenta</name>
    <name type="common">Cassava</name>
    <name type="synonym">Jatropha manihot</name>
    <dbReference type="NCBI Taxonomy" id="3983"/>
    <lineage>
        <taxon>Eukaryota</taxon>
        <taxon>Viridiplantae</taxon>
        <taxon>Streptophyta</taxon>
        <taxon>Embryophyta</taxon>
        <taxon>Tracheophyta</taxon>
        <taxon>Spermatophyta</taxon>
        <taxon>Magnoliopsida</taxon>
        <taxon>eudicotyledons</taxon>
        <taxon>Gunneridae</taxon>
        <taxon>Pentapetalae</taxon>
        <taxon>rosids</taxon>
        <taxon>fabids</taxon>
        <taxon>Malpighiales</taxon>
        <taxon>Euphorbiaceae</taxon>
        <taxon>Crotonoideae</taxon>
        <taxon>Manihoteae</taxon>
        <taxon>Manihot</taxon>
    </lineage>
</organism>
<dbReference type="EMBL" id="CM004392">
    <property type="protein sequence ID" value="KAG8652258.1"/>
    <property type="molecule type" value="Genomic_DNA"/>
</dbReference>
<reference evidence="2" key="1">
    <citation type="journal article" date="2016" name="Nat. Biotechnol.">
        <title>Sequencing wild and cultivated cassava and related species reveals extensive interspecific hybridization and genetic diversity.</title>
        <authorList>
            <person name="Bredeson J.V."/>
            <person name="Lyons J.B."/>
            <person name="Prochnik S.E."/>
            <person name="Wu G.A."/>
            <person name="Ha C.M."/>
            <person name="Edsinger-Gonzales E."/>
            <person name="Grimwood J."/>
            <person name="Schmutz J."/>
            <person name="Rabbi I.Y."/>
            <person name="Egesi C."/>
            <person name="Nauluvula P."/>
            <person name="Lebot V."/>
            <person name="Ndunguru J."/>
            <person name="Mkamilo G."/>
            <person name="Bart R.S."/>
            <person name="Setter T.L."/>
            <person name="Gleadow R.M."/>
            <person name="Kulakow P."/>
            <person name="Ferguson M.E."/>
            <person name="Rounsley S."/>
            <person name="Rokhsar D.S."/>
        </authorList>
    </citation>
    <scope>NUCLEOTIDE SEQUENCE [LARGE SCALE GENOMIC DNA]</scope>
    <source>
        <strain evidence="2">cv. AM560-2</strain>
    </source>
</reference>
<keyword evidence="2" id="KW-1185">Reference proteome</keyword>
<gene>
    <name evidence="1" type="ORF">MANES_06G070700v8</name>
</gene>
<sequence length="169" mass="19502">MMFSLIYIAILQNPIFHQTKSKHTQVSISYFLMEFMKNHDLEYDDEAYYIELRRQILLLTADEDEEFPHAIVSNSIPADPQRVSSRLLTSSSSCAVLQTKEGSSCLPLWDGEDNTNSASTWLVNLRSTTGYGTGVFIPQNQILQSRRRYRPKGRKNNEKSGMYRAKQRE</sequence>
<name>A0ACB7HHS5_MANES</name>
<comment type="caution">
    <text evidence="1">The sequence shown here is derived from an EMBL/GenBank/DDBJ whole genome shotgun (WGS) entry which is preliminary data.</text>
</comment>